<evidence type="ECO:0000256" key="1">
    <source>
        <dbReference type="SAM" id="MobiDB-lite"/>
    </source>
</evidence>
<dbReference type="Pfam" id="PF00786">
    <property type="entry name" value="PBD"/>
    <property type="match status" value="1"/>
</dbReference>
<proteinExistence type="predicted"/>
<feature type="compositionally biased region" description="Polar residues" evidence="1">
    <location>
        <begin position="88"/>
        <end position="97"/>
    </location>
</feature>
<feature type="compositionally biased region" description="Basic residues" evidence="1">
    <location>
        <begin position="146"/>
        <end position="155"/>
    </location>
</feature>
<dbReference type="PANTHER" id="PTHR46325">
    <property type="entry name" value="CRIB DOMAIN-CONTAINING PROTEIN RIC8"/>
    <property type="match status" value="1"/>
</dbReference>
<dbReference type="Proteomes" id="UP001642260">
    <property type="component" value="Unassembled WGS sequence"/>
</dbReference>
<evidence type="ECO:0000313" key="4">
    <source>
        <dbReference type="Proteomes" id="UP001642260"/>
    </source>
</evidence>
<name>A0ABC8J5A1_ERUVS</name>
<dbReference type="CDD" id="cd00132">
    <property type="entry name" value="CRIB"/>
    <property type="match status" value="1"/>
</dbReference>
<gene>
    <name evidence="3" type="ORF">ERUC_LOCUS6835</name>
</gene>
<dbReference type="SMART" id="SM00285">
    <property type="entry name" value="PBD"/>
    <property type="match status" value="1"/>
</dbReference>
<dbReference type="AlphaFoldDB" id="A0ABC8J5A1"/>
<protein>
    <recommendedName>
        <fullName evidence="2">CRIB domain-containing protein</fullName>
    </recommendedName>
</protein>
<accession>A0ABC8J5A1</accession>
<dbReference type="InterPro" id="IPR000095">
    <property type="entry name" value="CRIB_dom"/>
</dbReference>
<dbReference type="PANTHER" id="PTHR46325:SF14">
    <property type="entry name" value="CRIB DOMAIN-CONTAINING PROTEIN RIC5"/>
    <property type="match status" value="1"/>
</dbReference>
<organism evidence="3 4">
    <name type="scientific">Eruca vesicaria subsp. sativa</name>
    <name type="common">Garden rocket</name>
    <name type="synonym">Eruca sativa</name>
    <dbReference type="NCBI Taxonomy" id="29727"/>
    <lineage>
        <taxon>Eukaryota</taxon>
        <taxon>Viridiplantae</taxon>
        <taxon>Streptophyta</taxon>
        <taxon>Embryophyta</taxon>
        <taxon>Tracheophyta</taxon>
        <taxon>Spermatophyta</taxon>
        <taxon>Magnoliopsida</taxon>
        <taxon>eudicotyledons</taxon>
        <taxon>Gunneridae</taxon>
        <taxon>Pentapetalae</taxon>
        <taxon>rosids</taxon>
        <taxon>malvids</taxon>
        <taxon>Brassicales</taxon>
        <taxon>Brassicaceae</taxon>
        <taxon>Brassiceae</taxon>
        <taxon>Eruca</taxon>
    </lineage>
</organism>
<feature type="compositionally biased region" description="Polar residues" evidence="1">
    <location>
        <begin position="136"/>
        <end position="145"/>
    </location>
</feature>
<evidence type="ECO:0000313" key="3">
    <source>
        <dbReference type="EMBL" id="CAH8313411.1"/>
    </source>
</evidence>
<feature type="compositionally biased region" description="Basic and acidic residues" evidence="1">
    <location>
        <begin position="55"/>
        <end position="66"/>
    </location>
</feature>
<reference evidence="3 4" key="1">
    <citation type="submission" date="2022-03" db="EMBL/GenBank/DDBJ databases">
        <authorList>
            <person name="Macdonald S."/>
            <person name="Ahmed S."/>
            <person name="Newling K."/>
        </authorList>
    </citation>
    <scope>NUCLEOTIDE SEQUENCE [LARGE SCALE GENOMIC DNA]</scope>
</reference>
<evidence type="ECO:0000259" key="2">
    <source>
        <dbReference type="PROSITE" id="PS50108"/>
    </source>
</evidence>
<keyword evidence="4" id="KW-1185">Reference proteome</keyword>
<dbReference type="EMBL" id="CAKOAT010078711">
    <property type="protein sequence ID" value="CAH8313411.1"/>
    <property type="molecule type" value="Genomic_DNA"/>
</dbReference>
<comment type="caution">
    <text evidence="3">The sequence shown here is derived from an EMBL/GenBank/DDBJ whole genome shotgun (WGS) entry which is preliminary data.</text>
</comment>
<sequence length="195" mass="20827">MASAMKGLLKGLRYIARMFGEEKEPEIQIGQPTDVKHVAHIGWEGPSATTPSWMDDYKSPEDEAKRSSKKKPASSGERQKNKGRRKSSTGTNNSPADSPSRVGGSTRTSRRSTGKLREQSRGSGSGSGSGLDVPEQNDQSLVQKSSRQKKSKGTTKVRGGGGEPPLPLAPVESKETDISVRAVYPCVGIESSTGR</sequence>
<feature type="domain" description="CRIB" evidence="2">
    <location>
        <begin position="29"/>
        <end position="42"/>
    </location>
</feature>
<feature type="region of interest" description="Disordered" evidence="1">
    <location>
        <begin position="38"/>
        <end position="178"/>
    </location>
</feature>
<dbReference type="PROSITE" id="PS50108">
    <property type="entry name" value="CRIB"/>
    <property type="match status" value="1"/>
</dbReference>